<reference evidence="2" key="1">
    <citation type="submission" date="2021-12" db="EMBL/GenBank/DDBJ databases">
        <title>Convergent genome expansion in fungi linked to evolution of root-endophyte symbiosis.</title>
        <authorList>
            <consortium name="DOE Joint Genome Institute"/>
            <person name="Ke Y.-H."/>
            <person name="Bonito G."/>
            <person name="Liao H.-L."/>
            <person name="Looney B."/>
            <person name="Rojas-Flechas A."/>
            <person name="Nash J."/>
            <person name="Hameed K."/>
            <person name="Schadt C."/>
            <person name="Martin F."/>
            <person name="Crous P.W."/>
            <person name="Miettinen O."/>
            <person name="Magnuson J.K."/>
            <person name="Labbe J."/>
            <person name="Jacobson D."/>
            <person name="Doktycz M.J."/>
            <person name="Veneault-Fourrey C."/>
            <person name="Kuo A."/>
            <person name="Mondo S."/>
            <person name="Calhoun S."/>
            <person name="Riley R."/>
            <person name="Ohm R."/>
            <person name="LaButti K."/>
            <person name="Andreopoulos B."/>
            <person name="Pangilinan J."/>
            <person name="Nolan M."/>
            <person name="Tritt A."/>
            <person name="Clum A."/>
            <person name="Lipzen A."/>
            <person name="Daum C."/>
            <person name="Barry K."/>
            <person name="Grigoriev I.V."/>
            <person name="Vilgalys R."/>
        </authorList>
    </citation>
    <scope>NUCLEOTIDE SEQUENCE</scope>
    <source>
        <strain evidence="2">PMI_201</strain>
    </source>
</reference>
<dbReference type="GeneID" id="70250294"/>
<keyword evidence="1" id="KW-0812">Transmembrane</keyword>
<dbReference type="RefSeq" id="XP_046075796.1">
    <property type="nucleotide sequence ID" value="XM_046220007.1"/>
</dbReference>
<protein>
    <submittedName>
        <fullName evidence="2">Uncharacterized protein</fullName>
    </submittedName>
</protein>
<keyword evidence="1" id="KW-0472">Membrane</keyword>
<dbReference type="AlphaFoldDB" id="A0AAD4L219"/>
<comment type="caution">
    <text evidence="2">The sequence shown here is derived from an EMBL/GenBank/DDBJ whole genome shotgun (WGS) entry which is preliminary data.</text>
</comment>
<proteinExistence type="predicted"/>
<dbReference type="Proteomes" id="UP001201262">
    <property type="component" value="Unassembled WGS sequence"/>
</dbReference>
<dbReference type="EMBL" id="JAJTJA010000003">
    <property type="protein sequence ID" value="KAH8702420.1"/>
    <property type="molecule type" value="Genomic_DNA"/>
</dbReference>
<accession>A0AAD4L219</accession>
<keyword evidence="3" id="KW-1185">Reference proteome</keyword>
<sequence>MLGLLKHTIARLDIVAIGPWVRLPSADEESEEEAFLEHKQIHQRAIRDNTIYNWPWILSTVIFASLAAIAFALHLMSTSAPACKPWRRTNLEPARKWIGEHEVRFGGALSYNESGKLVIEPASGGRSGLATRHRRWMRCGIEWKQVEADFMRHSHEQYLLVPRSIVLLEGPEADMVRDKTTLFNGYWVTGVDVVHQIHCLVD</sequence>
<gene>
    <name evidence="2" type="ORF">BGW36DRAFT_424696</name>
</gene>
<evidence type="ECO:0000313" key="2">
    <source>
        <dbReference type="EMBL" id="KAH8702420.1"/>
    </source>
</evidence>
<organism evidence="2 3">
    <name type="scientific">Talaromyces proteolyticus</name>
    <dbReference type="NCBI Taxonomy" id="1131652"/>
    <lineage>
        <taxon>Eukaryota</taxon>
        <taxon>Fungi</taxon>
        <taxon>Dikarya</taxon>
        <taxon>Ascomycota</taxon>
        <taxon>Pezizomycotina</taxon>
        <taxon>Eurotiomycetes</taxon>
        <taxon>Eurotiomycetidae</taxon>
        <taxon>Eurotiales</taxon>
        <taxon>Trichocomaceae</taxon>
        <taxon>Talaromyces</taxon>
        <taxon>Talaromyces sect. Bacilispori</taxon>
    </lineage>
</organism>
<keyword evidence="1" id="KW-1133">Transmembrane helix</keyword>
<evidence type="ECO:0000256" key="1">
    <source>
        <dbReference type="SAM" id="Phobius"/>
    </source>
</evidence>
<evidence type="ECO:0000313" key="3">
    <source>
        <dbReference type="Proteomes" id="UP001201262"/>
    </source>
</evidence>
<name>A0AAD4L219_9EURO</name>
<feature type="transmembrane region" description="Helical" evidence="1">
    <location>
        <begin position="56"/>
        <end position="77"/>
    </location>
</feature>